<comment type="subcellular location">
    <subcellularLocation>
        <location evidence="2">Endomembrane system</location>
        <topology evidence="2">Multi-pass membrane protein</topology>
    </subcellularLocation>
</comment>
<name>A0A261Y2B4_9FUNG</name>
<dbReference type="EMBL" id="MVBO01000031">
    <property type="protein sequence ID" value="OZJ04731.1"/>
    <property type="molecule type" value="Genomic_DNA"/>
</dbReference>
<feature type="transmembrane region" description="Helical" evidence="12">
    <location>
        <begin position="288"/>
        <end position="308"/>
    </location>
</feature>
<comment type="catalytic activity">
    <reaction evidence="10">
        <text>CDP-N,N-dimethylethanolamine + a 1,2-diacyl-sn-glycerol = a 1,2-diacyl-sn-glycero-3-phospho-N,N-dimethylethanolamine + CMP + H(+)</text>
        <dbReference type="Rhea" id="RHEA:33775"/>
        <dbReference type="ChEBI" id="CHEBI:15378"/>
        <dbReference type="ChEBI" id="CHEBI:17815"/>
        <dbReference type="ChEBI" id="CHEBI:60377"/>
        <dbReference type="ChEBI" id="CHEBI:64572"/>
        <dbReference type="ChEBI" id="CHEBI:65117"/>
    </reaction>
    <physiologicalReaction direction="left-to-right" evidence="10">
        <dbReference type="Rhea" id="RHEA:33776"/>
    </physiologicalReaction>
</comment>
<dbReference type="PANTHER" id="PTHR10414">
    <property type="entry name" value="ETHANOLAMINEPHOSPHOTRANSFERASE"/>
    <property type="match status" value="1"/>
</dbReference>
<comment type="similarity">
    <text evidence="3 11">Belongs to the CDP-alcohol phosphatidyltransferase class-I family.</text>
</comment>
<sequence length="393" mass="43585">MYFIDPRYRKNLSLYKYSGADKSLVSRYVLTPYWNWLVQLFPKTVAPNLITLLGLLCVIVNVLTLLYYSPDLGTCPNWVYFSFGVGLFVYQSLDAIDGKQARRTGTSGPLGELFDHGCDALNTTLSVLTAASTLALGSSWYTQLSLFSCICNFYLSTWEEYHTGTLYLSAFSGPVEGILMIVGLHFISGIFGNQIWTHTLSEVTRGKLPLPDIVANFKLNEAFMVFGAIGLLFNIAAACNNVITATRAKKEPIMKPLLGLIPFTICSLLAYAWLVASPTLVTEHCVLWSLYIGLSFGYTVGQVITAHVTKAPFPYVNIMMAPLMIGAVNANLPFLANTKPFYSGLNEVLYVVACFGFALFMYALFALSVINDICDYFDINCLTIKHKEEKKSE</sequence>
<dbReference type="InterPro" id="IPR014472">
    <property type="entry name" value="CHOPT"/>
</dbReference>
<dbReference type="Pfam" id="PF01066">
    <property type="entry name" value="CDP-OH_P_transf"/>
    <property type="match status" value="1"/>
</dbReference>
<dbReference type="PANTHER" id="PTHR10414:SF37">
    <property type="entry name" value="BB IN A BOXCAR, ISOFORM C"/>
    <property type="match status" value="1"/>
</dbReference>
<evidence type="ECO:0000256" key="11">
    <source>
        <dbReference type="RuleBase" id="RU003750"/>
    </source>
</evidence>
<dbReference type="GO" id="GO:0004142">
    <property type="term" value="F:diacylglycerol cholinephosphotransferase activity"/>
    <property type="evidence" value="ECO:0007669"/>
    <property type="project" value="UniProtKB-EC"/>
</dbReference>
<protein>
    <recommendedName>
        <fullName evidence="9">diacylglycerol cholinephosphotransferase</fullName>
        <ecNumber evidence="9">2.7.8.2</ecNumber>
    </recommendedName>
</protein>
<evidence type="ECO:0000256" key="8">
    <source>
        <dbReference type="ARBA" id="ARBA00037890"/>
    </source>
</evidence>
<dbReference type="EC" id="2.7.8.2" evidence="9"/>
<dbReference type="AlphaFoldDB" id="A0A261Y2B4"/>
<keyword evidence="7 12" id="KW-0472">Membrane</keyword>
<evidence type="ECO:0000256" key="3">
    <source>
        <dbReference type="ARBA" id="ARBA00010441"/>
    </source>
</evidence>
<evidence type="ECO:0000313" key="14">
    <source>
        <dbReference type="Proteomes" id="UP000242875"/>
    </source>
</evidence>
<organism evidence="13 14">
    <name type="scientific">Bifiguratus adelaidae</name>
    <dbReference type="NCBI Taxonomy" id="1938954"/>
    <lineage>
        <taxon>Eukaryota</taxon>
        <taxon>Fungi</taxon>
        <taxon>Fungi incertae sedis</taxon>
        <taxon>Mucoromycota</taxon>
        <taxon>Mucoromycotina</taxon>
        <taxon>Endogonomycetes</taxon>
        <taxon>Endogonales</taxon>
        <taxon>Endogonales incertae sedis</taxon>
        <taxon>Bifiguratus</taxon>
    </lineage>
</organism>
<dbReference type="GO" id="GO:0016020">
    <property type="term" value="C:membrane"/>
    <property type="evidence" value="ECO:0007669"/>
    <property type="project" value="InterPro"/>
</dbReference>
<dbReference type="PROSITE" id="PS00379">
    <property type="entry name" value="CDP_ALCOHOL_P_TRANSF"/>
    <property type="match status" value="1"/>
</dbReference>
<dbReference type="GO" id="GO:0006654">
    <property type="term" value="P:phosphatidic acid biosynthetic process"/>
    <property type="evidence" value="ECO:0007669"/>
    <property type="project" value="EnsemblFungi"/>
</dbReference>
<feature type="transmembrane region" description="Helical" evidence="12">
    <location>
        <begin position="177"/>
        <end position="196"/>
    </location>
</feature>
<accession>A0A261Y2B4</accession>
<evidence type="ECO:0000256" key="7">
    <source>
        <dbReference type="ARBA" id="ARBA00023136"/>
    </source>
</evidence>
<evidence type="ECO:0000256" key="9">
    <source>
        <dbReference type="ARBA" id="ARBA00038987"/>
    </source>
</evidence>
<comment type="pathway">
    <text evidence="8">Phospholipid metabolism; phosphatidylcholine biosynthesis; phosphatidylcholine from phosphocholine: step 2/2.</text>
</comment>
<dbReference type="Proteomes" id="UP000242875">
    <property type="component" value="Unassembled WGS sequence"/>
</dbReference>
<feature type="transmembrane region" description="Helical" evidence="12">
    <location>
        <begin position="348"/>
        <end position="370"/>
    </location>
</feature>
<evidence type="ECO:0000313" key="13">
    <source>
        <dbReference type="EMBL" id="OZJ04731.1"/>
    </source>
</evidence>
<dbReference type="Gene3D" id="1.20.120.1760">
    <property type="match status" value="1"/>
</dbReference>
<dbReference type="InterPro" id="IPR000462">
    <property type="entry name" value="CDP-OH_P_trans"/>
</dbReference>
<feature type="transmembrane region" description="Helical" evidence="12">
    <location>
        <begin position="222"/>
        <end position="245"/>
    </location>
</feature>
<evidence type="ECO:0000256" key="6">
    <source>
        <dbReference type="ARBA" id="ARBA00022989"/>
    </source>
</evidence>
<dbReference type="GO" id="GO:0012505">
    <property type="term" value="C:endomembrane system"/>
    <property type="evidence" value="ECO:0007669"/>
    <property type="project" value="UniProtKB-SubCell"/>
</dbReference>
<proteinExistence type="inferred from homology"/>
<dbReference type="OrthoDB" id="196717at2759"/>
<dbReference type="GO" id="GO:0101026">
    <property type="term" value="P:mitotic nuclear membrane biogenesis"/>
    <property type="evidence" value="ECO:0007669"/>
    <property type="project" value="EnsemblFungi"/>
</dbReference>
<feature type="transmembrane region" description="Helical" evidence="12">
    <location>
        <begin position="257"/>
        <end position="276"/>
    </location>
</feature>
<dbReference type="InterPro" id="IPR048254">
    <property type="entry name" value="CDP_ALCOHOL_P_TRANSF_CS"/>
</dbReference>
<evidence type="ECO:0000256" key="4">
    <source>
        <dbReference type="ARBA" id="ARBA00022679"/>
    </source>
</evidence>
<feature type="transmembrane region" description="Helical" evidence="12">
    <location>
        <begin position="45"/>
        <end position="66"/>
    </location>
</feature>
<dbReference type="InterPro" id="IPR043130">
    <property type="entry name" value="CDP-OH_PTrfase_TM_dom"/>
</dbReference>
<evidence type="ECO:0000256" key="1">
    <source>
        <dbReference type="ARBA" id="ARBA00001946"/>
    </source>
</evidence>
<feature type="transmembrane region" description="Helical" evidence="12">
    <location>
        <begin position="78"/>
        <end position="96"/>
    </location>
</feature>
<evidence type="ECO:0000256" key="10">
    <source>
        <dbReference type="ARBA" id="ARBA00051857"/>
    </source>
</evidence>
<comment type="caution">
    <text evidence="13">The sequence shown here is derived from an EMBL/GenBank/DDBJ whole genome shotgun (WGS) entry which is preliminary data.</text>
</comment>
<dbReference type="PIRSF" id="PIRSF015665">
    <property type="entry name" value="CHOPT"/>
    <property type="match status" value="1"/>
</dbReference>
<feature type="transmembrane region" description="Helical" evidence="12">
    <location>
        <begin position="315"/>
        <end position="336"/>
    </location>
</feature>
<gene>
    <name evidence="13" type="ORF">BZG36_01822</name>
</gene>
<reference evidence="13 14" key="1">
    <citation type="journal article" date="2017" name="Mycologia">
        <title>Bifiguratus adelaidae, gen. et sp. nov., a new member of Mucoromycotina in endophytic and soil-dwelling habitats.</title>
        <authorList>
            <person name="Torres-Cruz T.J."/>
            <person name="Billingsley Tobias T.L."/>
            <person name="Almatruk M."/>
            <person name="Hesse C."/>
            <person name="Kuske C.R."/>
            <person name="Desiro A."/>
            <person name="Benucci G.M."/>
            <person name="Bonito G."/>
            <person name="Stajich J.E."/>
            <person name="Dunlap C."/>
            <person name="Arnold A.E."/>
            <person name="Porras-Alfaro A."/>
        </authorList>
    </citation>
    <scope>NUCLEOTIDE SEQUENCE [LARGE SCALE GENOMIC DNA]</scope>
    <source>
        <strain evidence="13 14">AZ0501</strain>
    </source>
</reference>
<evidence type="ECO:0000256" key="12">
    <source>
        <dbReference type="SAM" id="Phobius"/>
    </source>
</evidence>
<evidence type="ECO:0000256" key="2">
    <source>
        <dbReference type="ARBA" id="ARBA00004127"/>
    </source>
</evidence>
<keyword evidence="6 12" id="KW-1133">Transmembrane helix</keyword>
<comment type="cofactor">
    <cofactor evidence="1">
        <name>Mg(2+)</name>
        <dbReference type="ChEBI" id="CHEBI:18420"/>
    </cofactor>
</comment>
<keyword evidence="5 12" id="KW-0812">Transmembrane</keyword>
<keyword evidence="4 11" id="KW-0808">Transferase</keyword>
<dbReference type="FunFam" id="1.20.120.1760:FF:000012">
    <property type="entry name" value="sn-1,2-diacylglycerol cholinephosphotransferase"/>
    <property type="match status" value="1"/>
</dbReference>
<evidence type="ECO:0000256" key="5">
    <source>
        <dbReference type="ARBA" id="ARBA00022692"/>
    </source>
</evidence>
<keyword evidence="14" id="KW-1185">Reference proteome</keyword>